<proteinExistence type="inferred from homology"/>
<dbReference type="GO" id="GO:0051016">
    <property type="term" value="P:barbed-end actin filament capping"/>
    <property type="evidence" value="ECO:0007669"/>
    <property type="project" value="UniProtKB-UniRule"/>
</dbReference>
<comment type="caution">
    <text evidence="6">The sequence shown here is derived from an EMBL/GenBank/DDBJ whole genome shotgun (WGS) entry which is preliminary data.</text>
</comment>
<protein>
    <recommendedName>
        <fullName evidence="2 5">F-actin-capping protein subunit alpha</fullName>
    </recommendedName>
</protein>
<dbReference type="GO" id="GO:0008290">
    <property type="term" value="C:F-actin capping protein complex"/>
    <property type="evidence" value="ECO:0007669"/>
    <property type="project" value="UniProtKB-UniRule"/>
</dbReference>
<dbReference type="GO" id="GO:0030863">
    <property type="term" value="C:cortical cytoskeleton"/>
    <property type="evidence" value="ECO:0007669"/>
    <property type="project" value="TreeGrafter"/>
</dbReference>
<dbReference type="AlphaFoldDB" id="A0A9Q0LLL6"/>
<organism evidence="6 7">
    <name type="scientific">Anaeramoeba ignava</name>
    <name type="common">Anaerobic marine amoeba</name>
    <dbReference type="NCBI Taxonomy" id="1746090"/>
    <lineage>
        <taxon>Eukaryota</taxon>
        <taxon>Metamonada</taxon>
        <taxon>Anaeramoebidae</taxon>
        <taxon>Anaeramoeba</taxon>
    </lineage>
</organism>
<evidence type="ECO:0000256" key="5">
    <source>
        <dbReference type="RuleBase" id="RU365077"/>
    </source>
</evidence>
<evidence type="ECO:0000256" key="1">
    <source>
        <dbReference type="ARBA" id="ARBA00010479"/>
    </source>
</evidence>
<dbReference type="InterPro" id="IPR017865">
    <property type="entry name" value="F-actin_cap_asu_CS"/>
</dbReference>
<dbReference type="FunFam" id="3.90.1150.210:FF:000003">
    <property type="entry name" value="F-actin-capping protein subunit alpha"/>
    <property type="match status" value="1"/>
</dbReference>
<evidence type="ECO:0000313" key="7">
    <source>
        <dbReference type="Proteomes" id="UP001149090"/>
    </source>
</evidence>
<comment type="function">
    <text evidence="5">F-actin-capping proteins bind in a Ca(2+)-independent manner to the fast growing ends of actin filaments (barbed end) thereby blocking the exchange of subunits at these ends. Unlike other capping proteins (such as gelsolin and severin), these proteins do not sever actin filaments.</text>
</comment>
<evidence type="ECO:0000313" key="6">
    <source>
        <dbReference type="EMBL" id="KAJ5075741.1"/>
    </source>
</evidence>
<dbReference type="Gene3D" id="3.30.1140.60">
    <property type="entry name" value="F-actin capping protein, alpha subunit"/>
    <property type="match status" value="1"/>
</dbReference>
<evidence type="ECO:0000256" key="2">
    <source>
        <dbReference type="ARBA" id="ARBA00014038"/>
    </source>
</evidence>
<dbReference type="EMBL" id="JAPDFW010000063">
    <property type="protein sequence ID" value="KAJ5075741.1"/>
    <property type="molecule type" value="Genomic_DNA"/>
</dbReference>
<dbReference type="SUPFAM" id="SSF90096">
    <property type="entry name" value="Subunits of heterodimeric actin filament capping protein Capz"/>
    <property type="match status" value="1"/>
</dbReference>
<dbReference type="InterPro" id="IPR042276">
    <property type="entry name" value="CapZ_alpha/beta_2"/>
</dbReference>
<dbReference type="PANTHER" id="PTHR10653">
    <property type="entry name" value="F-ACTIN-CAPPING PROTEIN SUBUNIT ALPHA"/>
    <property type="match status" value="1"/>
</dbReference>
<comment type="subunit">
    <text evidence="5">Heterodimer of an alpha and a beta subunit.</text>
</comment>
<evidence type="ECO:0000256" key="4">
    <source>
        <dbReference type="ARBA" id="ARBA00023203"/>
    </source>
</evidence>
<dbReference type="InterPro" id="IPR037282">
    <property type="entry name" value="CapZ_alpha/beta"/>
</dbReference>
<gene>
    <name evidence="6" type="ORF">M0811_06603</name>
</gene>
<dbReference type="Proteomes" id="UP001149090">
    <property type="component" value="Unassembled WGS sequence"/>
</dbReference>
<dbReference type="GO" id="GO:0051015">
    <property type="term" value="F:actin filament binding"/>
    <property type="evidence" value="ECO:0007669"/>
    <property type="project" value="TreeGrafter"/>
</dbReference>
<dbReference type="PRINTS" id="PR00191">
    <property type="entry name" value="FACTINCAPA"/>
</dbReference>
<dbReference type="OrthoDB" id="340550at2759"/>
<dbReference type="GO" id="GO:0030036">
    <property type="term" value="P:actin cytoskeleton organization"/>
    <property type="evidence" value="ECO:0007669"/>
    <property type="project" value="TreeGrafter"/>
</dbReference>
<dbReference type="PROSITE" id="PS00748">
    <property type="entry name" value="F_ACTIN_CAPPING_A_1"/>
    <property type="match status" value="1"/>
</dbReference>
<evidence type="ECO:0000256" key="3">
    <source>
        <dbReference type="ARBA" id="ARBA00022467"/>
    </source>
</evidence>
<dbReference type="PANTHER" id="PTHR10653:SF0">
    <property type="entry name" value="F-ACTIN-CAPPING PROTEIN SUBUNIT ALPHA"/>
    <property type="match status" value="1"/>
</dbReference>
<dbReference type="InterPro" id="IPR002189">
    <property type="entry name" value="CapZ_alpha"/>
</dbReference>
<dbReference type="Pfam" id="PF01267">
    <property type="entry name" value="F-actin_cap_A"/>
    <property type="match status" value="1"/>
</dbReference>
<accession>A0A9Q0LLL6</accession>
<keyword evidence="4 5" id="KW-0009">Actin-binding</keyword>
<reference evidence="6" key="1">
    <citation type="submission" date="2022-10" db="EMBL/GenBank/DDBJ databases">
        <title>Novel sulphate-reducing endosymbionts in the free-living metamonad Anaeramoeba.</title>
        <authorList>
            <person name="Jerlstrom-Hultqvist J."/>
            <person name="Cepicka I."/>
            <person name="Gallot-Lavallee L."/>
            <person name="Salas-Leiva D."/>
            <person name="Curtis B.A."/>
            <person name="Zahonova K."/>
            <person name="Pipaliya S."/>
            <person name="Dacks J."/>
            <person name="Roger A.J."/>
        </authorList>
    </citation>
    <scope>NUCLEOTIDE SEQUENCE</scope>
    <source>
        <strain evidence="6">BMAN</strain>
    </source>
</reference>
<dbReference type="InterPro" id="IPR042489">
    <property type="entry name" value="CapZ_alpha_1"/>
</dbReference>
<dbReference type="Gene3D" id="3.90.1150.210">
    <property type="entry name" value="F-actin capping protein, beta subunit"/>
    <property type="match status" value="1"/>
</dbReference>
<keyword evidence="3 5" id="KW-0117">Actin capping</keyword>
<keyword evidence="7" id="KW-1185">Reference proteome</keyword>
<sequence length="277" mass="31211">MSDLSDKEKIKIATHFLLSSPPGEFNEVLTDVRSLLDDDKLLNQIVVSAFRQYNKDQMIDPESPSLGYNVLITESGEVDANSYLDPRSGKVLGFNHIDQKFTGDEQQGSPNNDPIQKKIDLAINQYISQHFPDGACAVYSDKGKYKIYISAKIFSPQNYWNGRWRSIWEMPARSGKGKLTGEIKTTVHFYEDGNVQLTTNKKIDIPITISDPDSTAKEVAKAIFNEEHSFQQSLITNFAQMGDTSFKSLRRKLPITGTRVDFLNILAHRVTDGLSKK</sequence>
<name>A0A9Q0LLL6_ANAIG</name>
<dbReference type="OMA" id="QEHFPNA"/>
<comment type="similarity">
    <text evidence="1 5">Belongs to the F-actin-capping protein alpha subunit family.</text>
</comment>